<sequence>MRKFLLGHQPGENVPAAGHFTGRAEEDLRPVDSHEFLGRIIVAAAVPWSDGLSVRSKMINRADPSQAEATEPVVGFPLLLIL</sequence>
<dbReference type="AlphaFoldDB" id="M7MMM5"/>
<dbReference type="Proteomes" id="UP000012015">
    <property type="component" value="Unassembled WGS sequence"/>
</dbReference>
<gene>
    <name evidence="1" type="ORF">ADIAG_02987</name>
</gene>
<protein>
    <submittedName>
        <fullName evidence="1">Uncharacterized protein</fullName>
    </submittedName>
</protein>
<comment type="caution">
    <text evidence="1">The sequence shown here is derived from an EMBL/GenBank/DDBJ whole genome shotgun (WGS) entry which is preliminary data.</text>
</comment>
<evidence type="ECO:0000313" key="1">
    <source>
        <dbReference type="EMBL" id="EMQ97607.1"/>
    </source>
</evidence>
<name>M7MMM5_9MICC</name>
<organism evidence="1 2">
    <name type="scientific">Paeniglutamicibacter gangotriensis Lz1y</name>
    <dbReference type="NCBI Taxonomy" id="1276920"/>
    <lineage>
        <taxon>Bacteria</taxon>
        <taxon>Bacillati</taxon>
        <taxon>Actinomycetota</taxon>
        <taxon>Actinomycetes</taxon>
        <taxon>Micrococcales</taxon>
        <taxon>Micrococcaceae</taxon>
        <taxon>Paeniglutamicibacter</taxon>
    </lineage>
</organism>
<reference evidence="1 2" key="1">
    <citation type="journal article" date="2013" name="Genome Announc.">
        <title>Draft Genome Sequence of Arthrobacter gangotriensis Strain Lz1yT, Isolated from a Penguin Rookery Soil Sample Collected in Antarctica, near the Indian Station Dakshin Gangotri.</title>
        <authorList>
            <person name="Shivaji S."/>
            <person name="Ara S."/>
            <person name="Bandi S."/>
            <person name="Singh A."/>
            <person name="Kumar Pinnaka A."/>
        </authorList>
    </citation>
    <scope>NUCLEOTIDE SEQUENCE [LARGE SCALE GENOMIC DNA]</scope>
    <source>
        <strain evidence="1 2">Lz1y</strain>
    </source>
</reference>
<accession>M7MMM5</accession>
<proteinExistence type="predicted"/>
<keyword evidence="2" id="KW-1185">Reference proteome</keyword>
<dbReference type="EMBL" id="AOCK01000009">
    <property type="protein sequence ID" value="EMQ97607.1"/>
    <property type="molecule type" value="Genomic_DNA"/>
</dbReference>
<evidence type="ECO:0000313" key="2">
    <source>
        <dbReference type="Proteomes" id="UP000012015"/>
    </source>
</evidence>